<dbReference type="PANTHER" id="PTHR37507">
    <property type="entry name" value="SPORULATION PROTEIN YDCC"/>
    <property type="match status" value="1"/>
</dbReference>
<feature type="compositionally biased region" description="Basic and acidic residues" evidence="1">
    <location>
        <begin position="271"/>
        <end position="285"/>
    </location>
</feature>
<keyword evidence="3" id="KW-1185">Reference proteome</keyword>
<reference evidence="2 3" key="1">
    <citation type="submission" date="2020-08" db="EMBL/GenBank/DDBJ databases">
        <title>Genomic Encyclopedia of Type Strains, Phase IV (KMG-IV): sequencing the most valuable type-strain genomes for metagenomic binning, comparative biology and taxonomic classification.</title>
        <authorList>
            <person name="Goeker M."/>
        </authorList>
    </citation>
    <scope>NUCLEOTIDE SEQUENCE [LARGE SCALE GENOMIC DNA]</scope>
    <source>
        <strain evidence="2 3">YIM 65646</strain>
    </source>
</reference>
<dbReference type="PANTHER" id="PTHR37507:SF2">
    <property type="entry name" value="SPORULATION PROTEIN YDCC"/>
    <property type="match status" value="1"/>
</dbReference>
<dbReference type="Gene3D" id="2.50.20.10">
    <property type="entry name" value="Lipoprotein localisation LolA/LolB/LppX"/>
    <property type="match status" value="1"/>
</dbReference>
<organism evidence="2 3">
    <name type="scientific">Phytomonospora endophytica</name>
    <dbReference type="NCBI Taxonomy" id="714109"/>
    <lineage>
        <taxon>Bacteria</taxon>
        <taxon>Bacillati</taxon>
        <taxon>Actinomycetota</taxon>
        <taxon>Actinomycetes</taxon>
        <taxon>Micromonosporales</taxon>
        <taxon>Micromonosporaceae</taxon>
        <taxon>Phytomonospora</taxon>
    </lineage>
</organism>
<gene>
    <name evidence="2" type="ORF">HNR73_000209</name>
</gene>
<sequence>MKNTATLRRWAVPAAIGAAVISVGVGATLVQAGDGESLPPKTAAQLLTDVQNARIDGLSGTVVTRASLGLPAGLTDGGGAQMSSLLSGSKTMRVWYGGPERIRGAILGTLGESDFIRNGADVWTWSSEENTATHTTLPADYADTAMWPPKAIAGEPITPDEAAESVLAAISGTTEVATDGTAEVAGRPAYELVLKPKDPASTIGEIRLAVDGETSLPLRTQIFGKGQTDAAFEIAFARVIFETPPDEHFTFTPPQGVEMTEMGEQDWNSGTKDEGQPKDDGTKTEGLEVIGEGWTAVVEFTSADIGKILSGEPVEGVEGENAPDVSALVESLPQVSGTWGSGRVFTSALVNALITDDGRILVGAVTTDKLVEVAGR</sequence>
<dbReference type="RefSeq" id="WP_184785278.1">
    <property type="nucleotide sequence ID" value="NZ_BONT01000064.1"/>
</dbReference>
<keyword evidence="2" id="KW-0449">Lipoprotein</keyword>
<dbReference type="SUPFAM" id="SSF89392">
    <property type="entry name" value="Prokaryotic lipoproteins and lipoprotein localization factors"/>
    <property type="match status" value="1"/>
</dbReference>
<dbReference type="Proteomes" id="UP000548476">
    <property type="component" value="Unassembled WGS sequence"/>
</dbReference>
<comment type="caution">
    <text evidence="2">The sequence shown here is derived from an EMBL/GenBank/DDBJ whole genome shotgun (WGS) entry which is preliminary data.</text>
</comment>
<name>A0A841FGZ2_9ACTN</name>
<dbReference type="InterPro" id="IPR029046">
    <property type="entry name" value="LolA/LolB/LppX"/>
</dbReference>
<evidence type="ECO:0000313" key="2">
    <source>
        <dbReference type="EMBL" id="MBB6032367.1"/>
    </source>
</evidence>
<evidence type="ECO:0000313" key="3">
    <source>
        <dbReference type="Proteomes" id="UP000548476"/>
    </source>
</evidence>
<evidence type="ECO:0000256" key="1">
    <source>
        <dbReference type="SAM" id="MobiDB-lite"/>
    </source>
</evidence>
<dbReference type="InterPro" id="IPR052944">
    <property type="entry name" value="Sporulation_related"/>
</dbReference>
<proteinExistence type="predicted"/>
<protein>
    <submittedName>
        <fullName evidence="2">Outer membrane lipoprotein-sorting protein</fullName>
    </submittedName>
</protein>
<accession>A0A841FGZ2</accession>
<dbReference type="EMBL" id="JACHGT010000001">
    <property type="protein sequence ID" value="MBB6032367.1"/>
    <property type="molecule type" value="Genomic_DNA"/>
</dbReference>
<dbReference type="AlphaFoldDB" id="A0A841FGZ2"/>
<feature type="region of interest" description="Disordered" evidence="1">
    <location>
        <begin position="265"/>
        <end position="285"/>
    </location>
</feature>